<dbReference type="GO" id="GO:0005634">
    <property type="term" value="C:nucleus"/>
    <property type="evidence" value="ECO:0007669"/>
    <property type="project" value="UniProtKB-SubCell"/>
</dbReference>
<feature type="repeat" description="HEAT" evidence="9">
    <location>
        <begin position="895"/>
        <end position="927"/>
    </location>
</feature>
<feature type="domain" description="Importin N-terminal" evidence="10">
    <location>
        <begin position="34"/>
        <end position="111"/>
    </location>
</feature>
<dbReference type="InterPro" id="IPR040122">
    <property type="entry name" value="Importin_beta"/>
</dbReference>
<organism evidence="12 13">
    <name type="scientific">Apostasia shenzhenica</name>
    <dbReference type="NCBI Taxonomy" id="1088818"/>
    <lineage>
        <taxon>Eukaryota</taxon>
        <taxon>Viridiplantae</taxon>
        <taxon>Streptophyta</taxon>
        <taxon>Embryophyta</taxon>
        <taxon>Tracheophyta</taxon>
        <taxon>Spermatophyta</taxon>
        <taxon>Magnoliopsida</taxon>
        <taxon>Liliopsida</taxon>
        <taxon>Asparagales</taxon>
        <taxon>Orchidaceae</taxon>
        <taxon>Apostasioideae</taxon>
        <taxon>Apostasia</taxon>
    </lineage>
</organism>
<evidence type="ECO:0000313" key="12">
    <source>
        <dbReference type="EMBL" id="PKA58259.1"/>
    </source>
</evidence>
<evidence type="ECO:0000256" key="4">
    <source>
        <dbReference type="ARBA" id="ARBA00022490"/>
    </source>
</evidence>
<dbReference type="GO" id="GO:0031267">
    <property type="term" value="F:small GTPase binding"/>
    <property type="evidence" value="ECO:0007669"/>
    <property type="project" value="InterPro"/>
</dbReference>
<dbReference type="Pfam" id="PF25574">
    <property type="entry name" value="TPR_IMB1"/>
    <property type="match status" value="1"/>
</dbReference>
<name>A0A2I0ARS9_9ASPA</name>
<dbReference type="Pfam" id="PF02985">
    <property type="entry name" value="HEAT"/>
    <property type="match status" value="1"/>
</dbReference>
<dbReference type="SMART" id="SM01349">
    <property type="entry name" value="TOG"/>
    <property type="match status" value="1"/>
</dbReference>
<keyword evidence="7" id="KW-0007">Acetylation</keyword>
<feature type="repeat" description="HEAT" evidence="9">
    <location>
        <begin position="416"/>
        <end position="454"/>
    </location>
</feature>
<dbReference type="Proteomes" id="UP000236161">
    <property type="component" value="Unassembled WGS sequence"/>
</dbReference>
<accession>A0A2I0ARS9</accession>
<feature type="domain" description="TOG" evidence="11">
    <location>
        <begin position="365"/>
        <end position="599"/>
    </location>
</feature>
<dbReference type="OrthoDB" id="543373at2759"/>
<dbReference type="InterPro" id="IPR001494">
    <property type="entry name" value="Importin-beta_N"/>
</dbReference>
<dbReference type="PANTHER" id="PTHR10527">
    <property type="entry name" value="IMPORTIN BETA"/>
    <property type="match status" value="1"/>
</dbReference>
<protein>
    <submittedName>
        <fullName evidence="12">Transportin-1</fullName>
    </submittedName>
</protein>
<dbReference type="InterPro" id="IPR058584">
    <property type="entry name" value="IMB1_TNPO1-like_TPR"/>
</dbReference>
<evidence type="ECO:0000256" key="9">
    <source>
        <dbReference type="PROSITE-ProRule" id="PRU00103"/>
    </source>
</evidence>
<dbReference type="InterPro" id="IPR021133">
    <property type="entry name" value="HEAT_type_2"/>
</dbReference>
<evidence type="ECO:0000256" key="6">
    <source>
        <dbReference type="ARBA" id="ARBA00022927"/>
    </source>
</evidence>
<comment type="subcellular location">
    <subcellularLocation>
        <location evidence="2">Cytoplasm</location>
    </subcellularLocation>
    <subcellularLocation>
        <location evidence="1">Nucleus</location>
    </subcellularLocation>
</comment>
<dbReference type="InterPro" id="IPR041389">
    <property type="entry name" value="Importin_rep_6"/>
</dbReference>
<evidence type="ECO:0000256" key="2">
    <source>
        <dbReference type="ARBA" id="ARBA00004496"/>
    </source>
</evidence>
<dbReference type="Gene3D" id="1.25.10.10">
    <property type="entry name" value="Leucine-rich Repeat Variant"/>
    <property type="match status" value="1"/>
</dbReference>
<evidence type="ECO:0000256" key="1">
    <source>
        <dbReference type="ARBA" id="ARBA00004123"/>
    </source>
</evidence>
<evidence type="ECO:0000256" key="3">
    <source>
        <dbReference type="ARBA" id="ARBA00022448"/>
    </source>
</evidence>
<keyword evidence="5" id="KW-0677">Repeat</keyword>
<evidence type="ECO:0000259" key="11">
    <source>
        <dbReference type="SMART" id="SM01349"/>
    </source>
</evidence>
<dbReference type="AlphaFoldDB" id="A0A2I0ARS9"/>
<dbReference type="Pfam" id="PF18808">
    <property type="entry name" value="Importin_rep_4"/>
    <property type="match status" value="1"/>
</dbReference>
<dbReference type="SUPFAM" id="SSF48371">
    <property type="entry name" value="ARM repeat"/>
    <property type="match status" value="2"/>
</dbReference>
<evidence type="ECO:0000256" key="7">
    <source>
        <dbReference type="ARBA" id="ARBA00022990"/>
    </source>
</evidence>
<dbReference type="PROSITE" id="PS50077">
    <property type="entry name" value="HEAT_REPEAT"/>
    <property type="match status" value="2"/>
</dbReference>
<dbReference type="InterPro" id="IPR011989">
    <property type="entry name" value="ARM-like"/>
</dbReference>
<reference evidence="12 13" key="1">
    <citation type="journal article" date="2017" name="Nature">
        <title>The Apostasia genome and the evolution of orchids.</title>
        <authorList>
            <person name="Zhang G.Q."/>
            <person name="Liu K.W."/>
            <person name="Li Z."/>
            <person name="Lohaus R."/>
            <person name="Hsiao Y.Y."/>
            <person name="Niu S.C."/>
            <person name="Wang J.Y."/>
            <person name="Lin Y.C."/>
            <person name="Xu Q."/>
            <person name="Chen L.J."/>
            <person name="Yoshida K."/>
            <person name="Fujiwara S."/>
            <person name="Wang Z.W."/>
            <person name="Zhang Y.Q."/>
            <person name="Mitsuda N."/>
            <person name="Wang M."/>
            <person name="Liu G.H."/>
            <person name="Pecoraro L."/>
            <person name="Huang H.X."/>
            <person name="Xiao X.J."/>
            <person name="Lin M."/>
            <person name="Wu X.Y."/>
            <person name="Wu W.L."/>
            <person name="Chen Y.Y."/>
            <person name="Chang S.B."/>
            <person name="Sakamoto S."/>
            <person name="Ohme-Takagi M."/>
            <person name="Yagi M."/>
            <person name="Zeng S.J."/>
            <person name="Shen C.Y."/>
            <person name="Yeh C.M."/>
            <person name="Luo Y.B."/>
            <person name="Tsai W.C."/>
            <person name="Van de Peer Y."/>
            <person name="Liu Z.J."/>
        </authorList>
    </citation>
    <scope>NUCLEOTIDE SEQUENCE [LARGE SCALE GENOMIC DNA]</scope>
    <source>
        <strain evidence="13">cv. Shenzhen</strain>
        <tissue evidence="12">Stem</tissue>
    </source>
</reference>
<proteinExistence type="predicted"/>
<keyword evidence="6" id="KW-0653">Protein transport</keyword>
<evidence type="ECO:0000313" key="13">
    <source>
        <dbReference type="Proteomes" id="UP000236161"/>
    </source>
</evidence>
<dbReference type="STRING" id="1088818.A0A2I0ARS9"/>
<dbReference type="Pfam" id="PF18829">
    <property type="entry name" value="Importin_rep_6"/>
    <property type="match status" value="1"/>
</dbReference>
<dbReference type="InterPro" id="IPR016024">
    <property type="entry name" value="ARM-type_fold"/>
</dbReference>
<evidence type="ECO:0000256" key="5">
    <source>
        <dbReference type="ARBA" id="ARBA00022737"/>
    </source>
</evidence>
<dbReference type="GO" id="GO:0006606">
    <property type="term" value="P:protein import into nucleus"/>
    <property type="evidence" value="ECO:0007669"/>
    <property type="project" value="InterPro"/>
</dbReference>
<dbReference type="InterPro" id="IPR041653">
    <property type="entry name" value="Importin_rep_4"/>
</dbReference>
<dbReference type="InterPro" id="IPR057672">
    <property type="entry name" value="TPR_IPO4/5"/>
</dbReference>
<dbReference type="GO" id="GO:0005737">
    <property type="term" value="C:cytoplasm"/>
    <property type="evidence" value="ECO:0007669"/>
    <property type="project" value="UniProtKB-SubCell"/>
</dbReference>
<keyword evidence="3" id="KW-0813">Transport</keyword>
<sequence length="1087" mass="120488">MDQQVAMVLGADPSAFEALISHLMSSANEQRSQAEALFNLCRDRHPDVFAMKLGQVLHSSQPQEIRALAAVLLRKQLTSSSGDDSPSYIWPRLTHATQSSIKSLLLSAVQREETKSIIKKLCDTVSELASNLLPDDAWPELLPFMFQAVTSDSARLQESSLLIFSQLAQYIGDTLLPHLATLHSVFLNSLSHSMSPDVRIAALGASINFVQCLESTSDRELFQDLLPAMMRTLTEALNSGNEATAQEALELLIELAGTEPRFLRRQLADVVGSMLQIAEADRLEEGTRHLAVEFVITLAEARERAPGMMRRQTQFIGRLFTVLMKMLLDIEDKPAWHGAETEDEDAGETSNYSVGQECLDRLSIALGGNTIVPVASELLPQYLAAPEWQKRHAALITLAQIAEGCAKVMIKNLEQVVSMVLSSFRDPHPRVRWAAINAIGQLSTDLGPDLQVQYHQQVLPALALGMDDFQNPRAHAASAVLNFTENCTPDTLVPYLDGIVSKLLVLLQNGKQMVQEGALTALASVADLSQEHFQKYYDAVMPYLKAILMNATDKSNRMLRAKSMECISLVGMAVGKDKFREDAKQVMEVLMTLQGSQLESDDPITSYMLQAWARLCKCLGQDFLPYMNVVMPPLLNSAQLKPDVTITSADTDKDIDDDSDDDSIETITLGDKRIGIRTSVLEEKATACNMLCCYADELKEGFFPWIDQVAPTLVPLLKFYFHEEVRKAAVSAKLAVEKGQAQGRDEPYVKQLSDYIIPALVEALHKEPEVEICATMLDSLNECVQLAGQLLEEGQRKRERAERTKAEDFDAEEGELLKEENEQEEEVFDQVGDCLGTLIKTFKASFLPLFDEISIYITAMLGKDKTPEDRRIAICIFDDVAEQCKEAALKYYDTYLPFLLEACNDENPDVRQAAVYGIGVCAEFGGSVFRPLVGEALSRLNNVIRHPTAQHSDNVMAYDNAVSALGKICQFHRNSIDAEQVVPAWLSCLPIKDDLIEAKVVHEQLCSMVERSDREILGPNNQYLPKIVSVFAEVICAGKDLATEQTASRMINLLRQLQQTLPPSVLASTWSALQPQQQLALQSVLST</sequence>
<dbReference type="EMBL" id="KZ451955">
    <property type="protein sequence ID" value="PKA58259.1"/>
    <property type="molecule type" value="Genomic_DNA"/>
</dbReference>
<dbReference type="Pfam" id="PF25780">
    <property type="entry name" value="TPR_IPO5"/>
    <property type="match status" value="1"/>
</dbReference>
<evidence type="ECO:0000259" key="10">
    <source>
        <dbReference type="SMART" id="SM00913"/>
    </source>
</evidence>
<gene>
    <name evidence="12" type="primary">TRN1</name>
    <name evidence="12" type="ORF">AXF42_Ash012982</name>
</gene>
<dbReference type="InterPro" id="IPR000357">
    <property type="entry name" value="HEAT"/>
</dbReference>
<dbReference type="Pfam" id="PF13513">
    <property type="entry name" value="HEAT_EZ"/>
    <property type="match status" value="1"/>
</dbReference>
<keyword evidence="4" id="KW-0963">Cytoplasm</keyword>
<evidence type="ECO:0000256" key="8">
    <source>
        <dbReference type="ARBA" id="ARBA00023242"/>
    </source>
</evidence>
<keyword evidence="8" id="KW-0539">Nucleus</keyword>
<dbReference type="SMART" id="SM00913">
    <property type="entry name" value="IBN_N"/>
    <property type="match status" value="1"/>
</dbReference>
<dbReference type="InterPro" id="IPR034085">
    <property type="entry name" value="TOG"/>
</dbReference>
<keyword evidence="13" id="KW-1185">Reference proteome</keyword>